<comment type="function">
    <text evidence="5">Converts proline to delta-1-pyrroline-5-carboxylate.</text>
</comment>
<keyword evidence="8" id="KW-1185">Reference proteome</keyword>
<evidence type="ECO:0000256" key="1">
    <source>
        <dbReference type="ARBA" id="ARBA00005869"/>
    </source>
</evidence>
<reference evidence="7" key="1">
    <citation type="submission" date="2020-03" db="EMBL/GenBank/DDBJ databases">
        <title>Draft Genome Sequence of Cylindrodendrum hubeiense.</title>
        <authorList>
            <person name="Buettner E."/>
            <person name="Kellner H."/>
        </authorList>
    </citation>
    <scope>NUCLEOTIDE SEQUENCE</scope>
    <source>
        <strain evidence="7">IHI 201604</strain>
    </source>
</reference>
<dbReference type="Proteomes" id="UP000722485">
    <property type="component" value="Unassembled WGS sequence"/>
</dbReference>
<evidence type="ECO:0000256" key="3">
    <source>
        <dbReference type="ARBA" id="ARBA00023002"/>
    </source>
</evidence>
<organism evidence="7 8">
    <name type="scientific">Cylindrodendrum hubeiense</name>
    <dbReference type="NCBI Taxonomy" id="595255"/>
    <lineage>
        <taxon>Eukaryota</taxon>
        <taxon>Fungi</taxon>
        <taxon>Dikarya</taxon>
        <taxon>Ascomycota</taxon>
        <taxon>Pezizomycotina</taxon>
        <taxon>Sordariomycetes</taxon>
        <taxon>Hypocreomycetidae</taxon>
        <taxon>Hypocreales</taxon>
        <taxon>Nectriaceae</taxon>
        <taxon>Cylindrodendrum</taxon>
    </lineage>
</organism>
<dbReference type="EMBL" id="JAANBB010000161">
    <property type="protein sequence ID" value="KAF7547997.1"/>
    <property type="molecule type" value="Genomic_DNA"/>
</dbReference>
<name>A0A9P5H8I1_9HYPO</name>
<dbReference type="GO" id="GO:0071949">
    <property type="term" value="F:FAD binding"/>
    <property type="evidence" value="ECO:0007669"/>
    <property type="project" value="TreeGrafter"/>
</dbReference>
<dbReference type="Pfam" id="PF01619">
    <property type="entry name" value="Pro_dh"/>
    <property type="match status" value="1"/>
</dbReference>
<comment type="similarity">
    <text evidence="1 5">Belongs to the proline oxidase family.</text>
</comment>
<dbReference type="Gene3D" id="3.20.20.220">
    <property type="match status" value="1"/>
</dbReference>
<keyword evidence="4 5" id="KW-0642">Proline metabolism</keyword>
<dbReference type="InterPro" id="IPR002872">
    <property type="entry name" value="Proline_DH_dom"/>
</dbReference>
<gene>
    <name evidence="7" type="ORF">G7Z17_g7336</name>
</gene>
<protein>
    <recommendedName>
        <fullName evidence="2 5">Proline dehydrogenase</fullName>
        <ecNumber evidence="2 5">1.5.5.2</ecNumber>
    </recommendedName>
</protein>
<evidence type="ECO:0000313" key="8">
    <source>
        <dbReference type="Proteomes" id="UP000722485"/>
    </source>
</evidence>
<evidence type="ECO:0000256" key="4">
    <source>
        <dbReference type="ARBA" id="ARBA00023062"/>
    </source>
</evidence>
<sequence>MLFQNTVHGHQKVLPLISHLFGLQQGRRLLTHASAIKPTRVPTDEQTALSKLPAKTLLRSALLTTVMSKPWLLRPSLAIMELVVNSKSALLNADKNPVLNRLLRWAVYNHFCAGTTCKEGSDAVRDTKKLGYHGVILGYAREVVLDPIEALDHIPSDGAKYGPKHYEIIDEWKKGNVETLDMLDAGDFLAVKVTGAGQIALDAMQDKQPMPEYLERTLDEICEETKKRGCRLWLDAEQQALQPMLDEWAIALMRKHNRGGQNLMYNTIQGYLKGSKANAERHLTLAAQEGFTVAVKLVRGAYIENEIRSLIHDTKEETDRCYDEIADMFISRRMPEGAKHLEFPSAALFLGTHNAASAEKALEAHKQRVLAGLPLTPLECGQILGMADELSCKLLQDHDKCVADSRIGDKSPRILKAFIWGSVGECMGYLYRRTVENRGAVERTQHMAAAMREEIRRRVFG</sequence>
<dbReference type="PANTHER" id="PTHR13914">
    <property type="entry name" value="PROLINE OXIDASE"/>
    <property type="match status" value="1"/>
</dbReference>
<comment type="caution">
    <text evidence="7">The sequence shown here is derived from an EMBL/GenBank/DDBJ whole genome shotgun (WGS) entry which is preliminary data.</text>
</comment>
<dbReference type="OrthoDB" id="5464at2759"/>
<keyword evidence="5" id="KW-0285">Flavoprotein</keyword>
<keyword evidence="3 5" id="KW-0560">Oxidoreductase</keyword>
<comment type="cofactor">
    <cofactor evidence="5">
        <name>FAD</name>
        <dbReference type="ChEBI" id="CHEBI:57692"/>
    </cofactor>
</comment>
<evidence type="ECO:0000256" key="5">
    <source>
        <dbReference type="RuleBase" id="RU364054"/>
    </source>
</evidence>
<proteinExistence type="inferred from homology"/>
<dbReference type="EC" id="1.5.5.2" evidence="2 5"/>
<dbReference type="PANTHER" id="PTHR13914:SF0">
    <property type="entry name" value="PROLINE DEHYDROGENASE 1, MITOCHONDRIAL"/>
    <property type="match status" value="1"/>
</dbReference>
<dbReference type="AlphaFoldDB" id="A0A9P5H8I1"/>
<comment type="catalytic activity">
    <reaction evidence="5">
        <text>L-proline + a quinone = (S)-1-pyrroline-5-carboxylate + a quinol + H(+)</text>
        <dbReference type="Rhea" id="RHEA:23784"/>
        <dbReference type="ChEBI" id="CHEBI:15378"/>
        <dbReference type="ChEBI" id="CHEBI:17388"/>
        <dbReference type="ChEBI" id="CHEBI:24646"/>
        <dbReference type="ChEBI" id="CHEBI:60039"/>
        <dbReference type="ChEBI" id="CHEBI:132124"/>
        <dbReference type="EC" id="1.5.5.2"/>
    </reaction>
</comment>
<evidence type="ECO:0000259" key="6">
    <source>
        <dbReference type="Pfam" id="PF01619"/>
    </source>
</evidence>
<dbReference type="GO" id="GO:0004657">
    <property type="term" value="F:proline dehydrogenase activity"/>
    <property type="evidence" value="ECO:0007669"/>
    <property type="project" value="UniProtKB-EC"/>
</dbReference>
<dbReference type="InterPro" id="IPR015659">
    <property type="entry name" value="Proline_oxidase"/>
</dbReference>
<feature type="domain" description="Proline dehydrogenase" evidence="6">
    <location>
        <begin position="125"/>
        <end position="445"/>
    </location>
</feature>
<evidence type="ECO:0000256" key="2">
    <source>
        <dbReference type="ARBA" id="ARBA00012695"/>
    </source>
</evidence>
<evidence type="ECO:0000313" key="7">
    <source>
        <dbReference type="EMBL" id="KAF7547997.1"/>
    </source>
</evidence>
<dbReference type="SUPFAM" id="SSF51730">
    <property type="entry name" value="FAD-linked oxidoreductase"/>
    <property type="match status" value="1"/>
</dbReference>
<keyword evidence="5" id="KW-0274">FAD</keyword>
<dbReference type="GO" id="GO:0005739">
    <property type="term" value="C:mitochondrion"/>
    <property type="evidence" value="ECO:0007669"/>
    <property type="project" value="TreeGrafter"/>
</dbReference>
<dbReference type="GO" id="GO:0010133">
    <property type="term" value="P:L-proline catabolic process to L-glutamate"/>
    <property type="evidence" value="ECO:0007669"/>
    <property type="project" value="TreeGrafter"/>
</dbReference>
<accession>A0A9P5H8I1</accession>
<dbReference type="InterPro" id="IPR029041">
    <property type="entry name" value="FAD-linked_oxidoreductase-like"/>
</dbReference>